<comment type="cofactor">
    <cofactor evidence="1 12">
        <name>FAD</name>
        <dbReference type="ChEBI" id="CHEBI:57692"/>
    </cofactor>
</comment>
<name>A0A5Q2QFR7_9GAMM</name>
<evidence type="ECO:0000256" key="1">
    <source>
        <dbReference type="ARBA" id="ARBA00001974"/>
    </source>
</evidence>
<evidence type="ECO:0000256" key="8">
    <source>
        <dbReference type="ARBA" id="ARBA00023027"/>
    </source>
</evidence>
<evidence type="ECO:0000256" key="5">
    <source>
        <dbReference type="ARBA" id="ARBA00022630"/>
    </source>
</evidence>
<organism evidence="13 14">
    <name type="scientific">Litorivicinus lipolyticus</name>
    <dbReference type="NCBI Taxonomy" id="418701"/>
    <lineage>
        <taxon>Bacteria</taxon>
        <taxon>Pseudomonadati</taxon>
        <taxon>Pseudomonadota</taxon>
        <taxon>Gammaproteobacteria</taxon>
        <taxon>Oceanospirillales</taxon>
        <taxon>Litorivicinaceae</taxon>
        <taxon>Litorivicinus</taxon>
    </lineage>
</organism>
<keyword evidence="14" id="KW-1185">Reference proteome</keyword>
<keyword evidence="9" id="KW-0486">Methionine biosynthesis</keyword>
<evidence type="ECO:0000256" key="4">
    <source>
        <dbReference type="ARBA" id="ARBA00022605"/>
    </source>
</evidence>
<evidence type="ECO:0000256" key="2">
    <source>
        <dbReference type="ARBA" id="ARBA00004777"/>
    </source>
</evidence>
<evidence type="ECO:0000256" key="11">
    <source>
        <dbReference type="ARBA" id="ARBA00048628"/>
    </source>
</evidence>
<evidence type="ECO:0000256" key="10">
    <source>
        <dbReference type="ARBA" id="ARBA00034478"/>
    </source>
</evidence>
<sequence length="318" mass="35256">MHLPAHERRNRLEHRFGARKPPKVSFEFFPPKSEKAEASLWKTVDRLKGLSPEFVSVTYGADGSTRERTHDVVKQLSDNSGLATMPHLTCVGADQSEIDDIADGYWDMGVRRIMALRGDPVGGAGEKYQPHAGGYPYAAELVSGLTKRHDFEIAVAAYPEAHPEAPSARFDLDNLKRKFDNGASMAVTQYFFDTDVYLRFRDACVLAGIEKPIIPGILPVTNYATTKRFSDACGTKVPDWMADAFDGLDNDAETRNMIAANIAIEQVLALQAEGIDEFHFYTLNRADLCFAVCHALKVRPGKTAPNDPESTNWRLAGY</sequence>
<evidence type="ECO:0000256" key="12">
    <source>
        <dbReference type="RuleBase" id="RU003862"/>
    </source>
</evidence>
<evidence type="ECO:0000256" key="6">
    <source>
        <dbReference type="ARBA" id="ARBA00022827"/>
    </source>
</evidence>
<dbReference type="EC" id="1.5.1.54" evidence="12"/>
<reference evidence="13 14" key="1">
    <citation type="submission" date="2019-11" db="EMBL/GenBank/DDBJ databases">
        <authorList>
            <person name="Khan S.A."/>
            <person name="Jeon C.O."/>
            <person name="Chun B.H."/>
        </authorList>
    </citation>
    <scope>NUCLEOTIDE SEQUENCE [LARGE SCALE GENOMIC DNA]</scope>
    <source>
        <strain evidence="13 14">IMCC 1097</strain>
    </source>
</reference>
<keyword evidence="6 12" id="KW-0274">FAD</keyword>
<dbReference type="GO" id="GO:0035999">
    <property type="term" value="P:tetrahydrofolate interconversion"/>
    <property type="evidence" value="ECO:0007669"/>
    <property type="project" value="UniProtKB-UniPathway"/>
</dbReference>
<proteinExistence type="inferred from homology"/>
<keyword evidence="8" id="KW-0520">NAD</keyword>
<dbReference type="PANTHER" id="PTHR45754:SF3">
    <property type="entry name" value="METHYLENETETRAHYDROFOLATE REDUCTASE (NADPH)"/>
    <property type="match status" value="1"/>
</dbReference>
<dbReference type="SUPFAM" id="SSF51730">
    <property type="entry name" value="FAD-linked oxidoreductase"/>
    <property type="match status" value="1"/>
</dbReference>
<evidence type="ECO:0000256" key="9">
    <source>
        <dbReference type="ARBA" id="ARBA00023167"/>
    </source>
</evidence>
<dbReference type="CDD" id="cd00537">
    <property type="entry name" value="MTHFR"/>
    <property type="match status" value="1"/>
</dbReference>
<dbReference type="KEGG" id="llp:GH975_08910"/>
<dbReference type="GO" id="GO:0071949">
    <property type="term" value="F:FAD binding"/>
    <property type="evidence" value="ECO:0007669"/>
    <property type="project" value="TreeGrafter"/>
</dbReference>
<dbReference type="PANTHER" id="PTHR45754">
    <property type="entry name" value="METHYLENETETRAHYDROFOLATE REDUCTASE"/>
    <property type="match status" value="1"/>
</dbReference>
<dbReference type="InterPro" id="IPR029041">
    <property type="entry name" value="FAD-linked_oxidoreductase-like"/>
</dbReference>
<dbReference type="InterPro" id="IPR003171">
    <property type="entry name" value="Mehydrof_redctse-like"/>
</dbReference>
<evidence type="ECO:0000313" key="14">
    <source>
        <dbReference type="Proteomes" id="UP000388235"/>
    </source>
</evidence>
<gene>
    <name evidence="13" type="primary">metF</name>
    <name evidence="13" type="ORF">GH975_08910</name>
</gene>
<keyword evidence="7 12" id="KW-0560">Oxidoreductase</keyword>
<keyword evidence="5 12" id="KW-0285">Flavoprotein</keyword>
<comment type="pathway">
    <text evidence="10">Amino-acid biosynthesis; L-methionine biosynthesis via de novo pathway.</text>
</comment>
<evidence type="ECO:0000313" key="13">
    <source>
        <dbReference type="EMBL" id="QGG80680.1"/>
    </source>
</evidence>
<dbReference type="AlphaFoldDB" id="A0A5Q2QFR7"/>
<dbReference type="RefSeq" id="WP_153714184.1">
    <property type="nucleotide sequence ID" value="NZ_CP045871.1"/>
</dbReference>
<dbReference type="OrthoDB" id="9812555at2"/>
<dbReference type="GO" id="GO:0106312">
    <property type="term" value="F:methylenetetrahydrofolate reductase (NADH) activity"/>
    <property type="evidence" value="ECO:0007669"/>
    <property type="project" value="UniProtKB-EC"/>
</dbReference>
<protein>
    <recommendedName>
        <fullName evidence="12">Methylenetetrahydrofolate reductase</fullName>
        <ecNumber evidence="12">1.5.1.54</ecNumber>
    </recommendedName>
</protein>
<dbReference type="Gene3D" id="3.20.20.220">
    <property type="match status" value="1"/>
</dbReference>
<comment type="similarity">
    <text evidence="3 12">Belongs to the methylenetetrahydrofolate reductase family.</text>
</comment>
<dbReference type="UniPathway" id="UPA00193"/>
<dbReference type="GO" id="GO:0009086">
    <property type="term" value="P:methionine biosynthetic process"/>
    <property type="evidence" value="ECO:0007669"/>
    <property type="project" value="UniProtKB-KW"/>
</dbReference>
<dbReference type="Proteomes" id="UP000388235">
    <property type="component" value="Chromosome"/>
</dbReference>
<keyword evidence="4" id="KW-0028">Amino-acid biosynthesis</keyword>
<evidence type="ECO:0000256" key="7">
    <source>
        <dbReference type="ARBA" id="ARBA00023002"/>
    </source>
</evidence>
<accession>A0A5Q2QFR7</accession>
<dbReference type="GO" id="GO:0005829">
    <property type="term" value="C:cytosol"/>
    <property type="evidence" value="ECO:0007669"/>
    <property type="project" value="InterPro"/>
</dbReference>
<dbReference type="InterPro" id="IPR004620">
    <property type="entry name" value="MTHF_reductase_bac"/>
</dbReference>
<dbReference type="NCBIfam" id="TIGR00676">
    <property type="entry name" value="fadh2"/>
    <property type="match status" value="1"/>
</dbReference>
<evidence type="ECO:0000256" key="3">
    <source>
        <dbReference type="ARBA" id="ARBA00006743"/>
    </source>
</evidence>
<dbReference type="Pfam" id="PF02219">
    <property type="entry name" value="MTHFR"/>
    <property type="match status" value="1"/>
</dbReference>
<comment type="pathway">
    <text evidence="2 12">One-carbon metabolism; tetrahydrofolate interconversion.</text>
</comment>
<dbReference type="EMBL" id="CP045871">
    <property type="protein sequence ID" value="QGG80680.1"/>
    <property type="molecule type" value="Genomic_DNA"/>
</dbReference>
<comment type="catalytic activity">
    <reaction evidence="11">
        <text>(6S)-5-methyl-5,6,7,8-tetrahydrofolate + NAD(+) = (6R)-5,10-methylene-5,6,7,8-tetrahydrofolate + NADH + H(+)</text>
        <dbReference type="Rhea" id="RHEA:19821"/>
        <dbReference type="ChEBI" id="CHEBI:15378"/>
        <dbReference type="ChEBI" id="CHEBI:15636"/>
        <dbReference type="ChEBI" id="CHEBI:18608"/>
        <dbReference type="ChEBI" id="CHEBI:57540"/>
        <dbReference type="ChEBI" id="CHEBI:57945"/>
        <dbReference type="EC" id="1.5.1.54"/>
    </reaction>
    <physiologicalReaction direction="right-to-left" evidence="11">
        <dbReference type="Rhea" id="RHEA:19823"/>
    </physiologicalReaction>
</comment>